<evidence type="ECO:0000259" key="5">
    <source>
        <dbReference type="PROSITE" id="PS50104"/>
    </source>
</evidence>
<organism evidence="6 7">
    <name type="scientific">Taxus chinensis</name>
    <name type="common">Chinese yew</name>
    <name type="synonym">Taxus wallichiana var. chinensis</name>
    <dbReference type="NCBI Taxonomy" id="29808"/>
    <lineage>
        <taxon>Eukaryota</taxon>
        <taxon>Viridiplantae</taxon>
        <taxon>Streptophyta</taxon>
        <taxon>Embryophyta</taxon>
        <taxon>Tracheophyta</taxon>
        <taxon>Spermatophyta</taxon>
        <taxon>Pinopsida</taxon>
        <taxon>Pinidae</taxon>
        <taxon>Conifers II</taxon>
        <taxon>Cupressales</taxon>
        <taxon>Taxaceae</taxon>
        <taxon>Taxus</taxon>
    </lineage>
</organism>
<dbReference type="AlphaFoldDB" id="A0AA38BW56"/>
<evidence type="ECO:0000313" key="6">
    <source>
        <dbReference type="EMBL" id="KAH9290046.1"/>
    </source>
</evidence>
<comment type="catalytic activity">
    <reaction evidence="4">
        <text>NAD(+) + H2O = ADP-D-ribose + nicotinamide + H(+)</text>
        <dbReference type="Rhea" id="RHEA:16301"/>
        <dbReference type="ChEBI" id="CHEBI:15377"/>
        <dbReference type="ChEBI" id="CHEBI:15378"/>
        <dbReference type="ChEBI" id="CHEBI:17154"/>
        <dbReference type="ChEBI" id="CHEBI:57540"/>
        <dbReference type="ChEBI" id="CHEBI:57967"/>
        <dbReference type="EC" id="3.2.2.6"/>
    </reaction>
    <physiologicalReaction direction="left-to-right" evidence="4">
        <dbReference type="Rhea" id="RHEA:16302"/>
    </physiologicalReaction>
</comment>
<dbReference type="GO" id="GO:0007165">
    <property type="term" value="P:signal transduction"/>
    <property type="evidence" value="ECO:0007669"/>
    <property type="project" value="InterPro"/>
</dbReference>
<dbReference type="EC" id="3.2.2.6" evidence="1"/>
<keyword evidence="7" id="KW-1185">Reference proteome</keyword>
<evidence type="ECO:0000256" key="4">
    <source>
        <dbReference type="ARBA" id="ARBA00047304"/>
    </source>
</evidence>
<evidence type="ECO:0000313" key="7">
    <source>
        <dbReference type="Proteomes" id="UP000824469"/>
    </source>
</evidence>
<dbReference type="InterPro" id="IPR035897">
    <property type="entry name" value="Toll_tir_struct_dom_sf"/>
</dbReference>
<reference evidence="6 7" key="1">
    <citation type="journal article" date="2021" name="Nat. Plants">
        <title>The Taxus genome provides insights into paclitaxel biosynthesis.</title>
        <authorList>
            <person name="Xiong X."/>
            <person name="Gou J."/>
            <person name="Liao Q."/>
            <person name="Li Y."/>
            <person name="Zhou Q."/>
            <person name="Bi G."/>
            <person name="Li C."/>
            <person name="Du R."/>
            <person name="Wang X."/>
            <person name="Sun T."/>
            <person name="Guo L."/>
            <person name="Liang H."/>
            <person name="Lu P."/>
            <person name="Wu Y."/>
            <person name="Zhang Z."/>
            <person name="Ro D.K."/>
            <person name="Shang Y."/>
            <person name="Huang S."/>
            <person name="Yan J."/>
        </authorList>
    </citation>
    <scope>NUCLEOTIDE SEQUENCE [LARGE SCALE GENOMIC DNA]</scope>
    <source>
        <strain evidence="6">Ta-2019</strain>
    </source>
</reference>
<dbReference type="PANTHER" id="PTHR32009">
    <property type="entry name" value="TMV RESISTANCE PROTEIN N-LIKE"/>
    <property type="match status" value="1"/>
</dbReference>
<dbReference type="PANTHER" id="PTHR32009:SF39">
    <property type="entry name" value="TIR DOMAIN-CONTAINING PROTEIN"/>
    <property type="match status" value="1"/>
</dbReference>
<keyword evidence="3" id="KW-0520">NAD</keyword>
<evidence type="ECO:0000256" key="2">
    <source>
        <dbReference type="ARBA" id="ARBA00022801"/>
    </source>
</evidence>
<dbReference type="EMBL" id="JAHRHJ020003813">
    <property type="protein sequence ID" value="KAH9290046.1"/>
    <property type="molecule type" value="Genomic_DNA"/>
</dbReference>
<dbReference type="SUPFAM" id="SSF52200">
    <property type="entry name" value="Toll/Interleukin receptor TIR domain"/>
    <property type="match status" value="1"/>
</dbReference>
<feature type="domain" description="TIR" evidence="5">
    <location>
        <begin position="34"/>
        <end position="152"/>
    </location>
</feature>
<evidence type="ECO:0000256" key="3">
    <source>
        <dbReference type="ARBA" id="ARBA00023027"/>
    </source>
</evidence>
<dbReference type="InterPro" id="IPR000157">
    <property type="entry name" value="TIR_dom"/>
</dbReference>
<name>A0AA38BW56_TAXCH</name>
<dbReference type="Pfam" id="PF01582">
    <property type="entry name" value="TIR"/>
    <property type="match status" value="1"/>
</dbReference>
<comment type="caution">
    <text evidence="6">The sequence shown here is derived from an EMBL/GenBank/DDBJ whole genome shotgun (WGS) entry which is preliminary data.</text>
</comment>
<dbReference type="SMART" id="SM00255">
    <property type="entry name" value="TIR"/>
    <property type="match status" value="1"/>
</dbReference>
<dbReference type="OMA" id="HYSIHCT"/>
<protein>
    <recommendedName>
        <fullName evidence="1">ADP-ribosyl cyclase/cyclic ADP-ribose hydrolase</fullName>
        <ecNumber evidence="1">3.2.2.6</ecNumber>
    </recommendedName>
</protein>
<proteinExistence type="predicted"/>
<evidence type="ECO:0000256" key="1">
    <source>
        <dbReference type="ARBA" id="ARBA00011982"/>
    </source>
</evidence>
<dbReference type="Gene3D" id="3.40.50.10140">
    <property type="entry name" value="Toll/interleukin-1 receptor homology (TIR) domain"/>
    <property type="match status" value="1"/>
</dbReference>
<feature type="non-terminal residue" evidence="6">
    <location>
        <position position="152"/>
    </location>
</feature>
<dbReference type="Proteomes" id="UP000824469">
    <property type="component" value="Unassembled WGS sequence"/>
</dbReference>
<dbReference type="GO" id="GO:0061809">
    <property type="term" value="F:NAD+ nucleosidase activity, cyclic ADP-ribose generating"/>
    <property type="evidence" value="ECO:0007669"/>
    <property type="project" value="UniProtKB-EC"/>
</dbReference>
<sequence>MASSSSSHQQISDLNAFSGISSQRIRRRLCGSSKLYDVFINHRGPDVKETLAKNIYKSLQELQLSAFLDSEELELGDVFPSNIETAIRSSSVHIAIFSEGYADSAWCLAELYLMLETDAKIIPVFYDVSPSNLRFIEKGVYAQAFAKYEEKG</sequence>
<dbReference type="PROSITE" id="PS50104">
    <property type="entry name" value="TIR"/>
    <property type="match status" value="1"/>
</dbReference>
<keyword evidence="2" id="KW-0378">Hydrolase</keyword>
<gene>
    <name evidence="6" type="ORF">KI387_034163</name>
</gene>
<accession>A0AA38BW56</accession>